<keyword evidence="1" id="KW-1133">Transmembrane helix</keyword>
<feature type="transmembrane region" description="Helical" evidence="1">
    <location>
        <begin position="82"/>
        <end position="103"/>
    </location>
</feature>
<organism evidence="2 3">
    <name type="scientific">Ditylenchus dipsaci</name>
    <dbReference type="NCBI Taxonomy" id="166011"/>
    <lineage>
        <taxon>Eukaryota</taxon>
        <taxon>Metazoa</taxon>
        <taxon>Ecdysozoa</taxon>
        <taxon>Nematoda</taxon>
        <taxon>Chromadorea</taxon>
        <taxon>Rhabditida</taxon>
        <taxon>Tylenchina</taxon>
        <taxon>Tylenchomorpha</taxon>
        <taxon>Sphaerularioidea</taxon>
        <taxon>Anguinidae</taxon>
        <taxon>Anguininae</taxon>
        <taxon>Ditylenchus</taxon>
    </lineage>
</organism>
<evidence type="ECO:0000313" key="2">
    <source>
        <dbReference type="Proteomes" id="UP000887574"/>
    </source>
</evidence>
<name>A0A915CV05_9BILA</name>
<feature type="transmembrane region" description="Helical" evidence="1">
    <location>
        <begin position="6"/>
        <end position="23"/>
    </location>
</feature>
<reference evidence="3" key="1">
    <citation type="submission" date="2022-11" db="UniProtKB">
        <authorList>
            <consortium name="WormBaseParasite"/>
        </authorList>
    </citation>
    <scope>IDENTIFICATION</scope>
</reference>
<protein>
    <submittedName>
        <fullName evidence="3">NADH dehydrogenase subunit 6</fullName>
    </submittedName>
</protein>
<feature type="transmembrane region" description="Helical" evidence="1">
    <location>
        <begin position="52"/>
        <end position="70"/>
    </location>
</feature>
<keyword evidence="1" id="KW-0472">Membrane</keyword>
<evidence type="ECO:0000313" key="3">
    <source>
        <dbReference type="WBParaSite" id="jg12940"/>
    </source>
</evidence>
<dbReference type="AlphaFoldDB" id="A0A915CV05"/>
<sequence length="148" mass="16674">MNSVVVIVNIVLLVLNLLNLTMYSLERLYSIVVCLLFLLASIFLVWFIIERWYAVLVTVLLLVCLIVLLYSNITCSIELKKVYSPSLIASNILLIGQFLLFFWDVSILQTTPLYPKEAGCKMVVPPFRKFTSVADFGPLLIIASVNIG</sequence>
<dbReference type="WBParaSite" id="jg12940">
    <property type="protein sequence ID" value="jg12940"/>
    <property type="gene ID" value="jg12940"/>
</dbReference>
<proteinExistence type="predicted"/>
<feature type="transmembrane region" description="Helical" evidence="1">
    <location>
        <begin position="28"/>
        <end position="46"/>
    </location>
</feature>
<keyword evidence="2" id="KW-1185">Reference proteome</keyword>
<keyword evidence="1" id="KW-0812">Transmembrane</keyword>
<dbReference type="Proteomes" id="UP000887574">
    <property type="component" value="Unplaced"/>
</dbReference>
<evidence type="ECO:0000256" key="1">
    <source>
        <dbReference type="SAM" id="Phobius"/>
    </source>
</evidence>
<accession>A0A915CV05</accession>